<dbReference type="Proteomes" id="UP001266305">
    <property type="component" value="Unassembled WGS sequence"/>
</dbReference>
<protein>
    <submittedName>
        <fullName evidence="2">Uncharacterized protein</fullName>
    </submittedName>
</protein>
<keyword evidence="3" id="KW-1185">Reference proteome</keyword>
<comment type="caution">
    <text evidence="2">The sequence shown here is derived from an EMBL/GenBank/DDBJ whole genome shotgun (WGS) entry which is preliminary data.</text>
</comment>
<name>A0ABQ9VQF9_SAGOE</name>
<evidence type="ECO:0000313" key="2">
    <source>
        <dbReference type="EMBL" id="KAK2111613.1"/>
    </source>
</evidence>
<reference evidence="2 3" key="1">
    <citation type="submission" date="2023-05" db="EMBL/GenBank/DDBJ databases">
        <title>B98-5 Cell Line De Novo Hybrid Assembly: An Optical Mapping Approach.</title>
        <authorList>
            <person name="Kananen K."/>
            <person name="Auerbach J.A."/>
            <person name="Kautto E."/>
            <person name="Blachly J.S."/>
        </authorList>
    </citation>
    <scope>NUCLEOTIDE SEQUENCE [LARGE SCALE GENOMIC DNA]</scope>
    <source>
        <strain evidence="2">B95-8</strain>
        <tissue evidence="2">Cell line</tissue>
    </source>
</reference>
<accession>A0ABQ9VQF9</accession>
<sequence length="195" mass="20901">MLEPSSPELVSPTIGTGSSEAVGIPTAMEPLAVTGLPGVCLLPDRPETCSENVPSLTDPSSPTAMDTPVVCLPPNKPETPPEPVFSPMGPGILVELGTPILPRDIPTIGLLFKPRHCLSWRPPKSLLSMPQAQGPAVAHLFSQGSWYHHSLGHPYQLSHSPQPWDTHTAHVLPQGPGYPRSLFYPPQACRLLPRT</sequence>
<feature type="region of interest" description="Disordered" evidence="1">
    <location>
        <begin position="1"/>
        <end position="21"/>
    </location>
</feature>
<evidence type="ECO:0000256" key="1">
    <source>
        <dbReference type="SAM" id="MobiDB-lite"/>
    </source>
</evidence>
<proteinExistence type="predicted"/>
<organism evidence="2 3">
    <name type="scientific">Saguinus oedipus</name>
    <name type="common">Cotton-top tamarin</name>
    <name type="synonym">Oedipomidas oedipus</name>
    <dbReference type="NCBI Taxonomy" id="9490"/>
    <lineage>
        <taxon>Eukaryota</taxon>
        <taxon>Metazoa</taxon>
        <taxon>Chordata</taxon>
        <taxon>Craniata</taxon>
        <taxon>Vertebrata</taxon>
        <taxon>Euteleostomi</taxon>
        <taxon>Mammalia</taxon>
        <taxon>Eutheria</taxon>
        <taxon>Euarchontoglires</taxon>
        <taxon>Primates</taxon>
        <taxon>Haplorrhini</taxon>
        <taxon>Platyrrhini</taxon>
        <taxon>Cebidae</taxon>
        <taxon>Callitrichinae</taxon>
        <taxon>Saguinus</taxon>
    </lineage>
</organism>
<dbReference type="EMBL" id="JASSZA010000005">
    <property type="protein sequence ID" value="KAK2111613.1"/>
    <property type="molecule type" value="Genomic_DNA"/>
</dbReference>
<feature type="region of interest" description="Disordered" evidence="1">
    <location>
        <begin position="48"/>
        <end position="67"/>
    </location>
</feature>
<evidence type="ECO:0000313" key="3">
    <source>
        <dbReference type="Proteomes" id="UP001266305"/>
    </source>
</evidence>
<gene>
    <name evidence="2" type="ORF">P7K49_011359</name>
</gene>
<feature type="compositionally biased region" description="Polar residues" evidence="1">
    <location>
        <begin position="49"/>
        <end position="64"/>
    </location>
</feature>